<dbReference type="Pfam" id="PF02625">
    <property type="entry name" value="XdhC_CoxI"/>
    <property type="match status" value="1"/>
</dbReference>
<evidence type="ECO:0000259" key="1">
    <source>
        <dbReference type="Pfam" id="PF02625"/>
    </source>
</evidence>
<evidence type="ECO:0000259" key="2">
    <source>
        <dbReference type="Pfam" id="PF13478"/>
    </source>
</evidence>
<dbReference type="Proteomes" id="UP000268033">
    <property type="component" value="Unassembled WGS sequence"/>
</dbReference>
<name>A0A3N1PL93_9GAMM</name>
<keyword evidence="4" id="KW-1185">Reference proteome</keyword>
<dbReference type="Pfam" id="PF13478">
    <property type="entry name" value="XdhC_C"/>
    <property type="match status" value="1"/>
</dbReference>
<feature type="domain" description="XdhC- CoxI" evidence="1">
    <location>
        <begin position="15"/>
        <end position="80"/>
    </location>
</feature>
<dbReference type="InterPro" id="IPR003777">
    <property type="entry name" value="XdhC_CoxI"/>
</dbReference>
<comment type="caution">
    <text evidence="3">The sequence shown here is derived from an EMBL/GenBank/DDBJ whole genome shotgun (WGS) entry which is preliminary data.</text>
</comment>
<dbReference type="Gene3D" id="3.40.50.720">
    <property type="entry name" value="NAD(P)-binding Rossmann-like Domain"/>
    <property type="match status" value="1"/>
</dbReference>
<dbReference type="STRING" id="584787.GCA_001247655_02132"/>
<dbReference type="RefSeq" id="WP_123421474.1">
    <property type="nucleotide sequence ID" value="NZ_RJUL01000004.1"/>
</dbReference>
<feature type="domain" description="XdhC Rossmann" evidence="2">
    <location>
        <begin position="168"/>
        <end position="313"/>
    </location>
</feature>
<accession>A0A3N1PL93</accession>
<sequence length="332" mass="35369">MQSLDIQVLDRAGQWAANDVVWLCTVLSTFGSSPRPPGTLMALKQGGFYCGSLSGGCVEEDFMARIEAGDFTQPSQVVRYGQGGLTPNRALPCGGVLDILVERLAPGAASQQYLQQMQNAVGGATSLYKHIVLPGPCQTLTPREYASNTIAEYDDNTVSLTVSAAPRLVIAGLSAVALFCADFAVALGFETLVCESREEVLANFESSLSKGVVLVREFPARYLEKHGCHSGTAVVSLTHDPRVDDMTLLEAVNTDAFYIGAMGSERNSQSRMARLRELGEMTPAQLARIHAPIGMDIGSKTPAEIALSVLADIVRHKNKLGAIKPASQLALA</sequence>
<organism evidence="3 4">
    <name type="scientific">Gallaecimonas pentaromativorans</name>
    <dbReference type="NCBI Taxonomy" id="584787"/>
    <lineage>
        <taxon>Bacteria</taxon>
        <taxon>Pseudomonadati</taxon>
        <taxon>Pseudomonadota</taxon>
        <taxon>Gammaproteobacteria</taxon>
        <taxon>Enterobacterales</taxon>
        <taxon>Gallaecimonadaceae</taxon>
        <taxon>Gallaecimonas</taxon>
    </lineage>
</organism>
<dbReference type="EMBL" id="RJUL01000004">
    <property type="protein sequence ID" value="ROQ27717.1"/>
    <property type="molecule type" value="Genomic_DNA"/>
</dbReference>
<evidence type="ECO:0000313" key="4">
    <source>
        <dbReference type="Proteomes" id="UP000268033"/>
    </source>
</evidence>
<dbReference type="InterPro" id="IPR052698">
    <property type="entry name" value="MoCofactor_Util/Proc"/>
</dbReference>
<dbReference type="AlphaFoldDB" id="A0A3N1PL93"/>
<reference evidence="3 4" key="1">
    <citation type="submission" date="2018-11" db="EMBL/GenBank/DDBJ databases">
        <title>Genomic Encyclopedia of Type Strains, Phase IV (KMG-IV): sequencing the most valuable type-strain genomes for metagenomic binning, comparative biology and taxonomic classification.</title>
        <authorList>
            <person name="Goeker M."/>
        </authorList>
    </citation>
    <scope>NUCLEOTIDE SEQUENCE [LARGE SCALE GENOMIC DNA]</scope>
    <source>
        <strain evidence="3 4">DSM 21945</strain>
    </source>
</reference>
<evidence type="ECO:0000313" key="3">
    <source>
        <dbReference type="EMBL" id="ROQ27717.1"/>
    </source>
</evidence>
<dbReference type="PANTHER" id="PTHR30388:SF4">
    <property type="entry name" value="MOLYBDENUM COFACTOR INSERTION CHAPERONE PAOD"/>
    <property type="match status" value="1"/>
</dbReference>
<dbReference type="InterPro" id="IPR027051">
    <property type="entry name" value="XdhC_Rossmann_dom"/>
</dbReference>
<proteinExistence type="predicted"/>
<dbReference type="PANTHER" id="PTHR30388">
    <property type="entry name" value="ALDEHYDE OXIDOREDUCTASE MOLYBDENUM COFACTOR ASSEMBLY PROTEIN"/>
    <property type="match status" value="1"/>
</dbReference>
<gene>
    <name evidence="3" type="ORF">EDC28_104376</name>
</gene>
<protein>
    <submittedName>
        <fullName evidence="3">Xanthine dehydrogenase accessory factor</fullName>
    </submittedName>
</protein>